<name>A0A433J1K4_9PROT</name>
<proteinExistence type="predicted"/>
<comment type="caution">
    <text evidence="1">The sequence shown here is derived from an EMBL/GenBank/DDBJ whole genome shotgun (WGS) entry which is preliminary data.</text>
</comment>
<organism evidence="1 2">
    <name type="scientific">Azospirillum doebereinerae</name>
    <dbReference type="NCBI Taxonomy" id="92933"/>
    <lineage>
        <taxon>Bacteria</taxon>
        <taxon>Pseudomonadati</taxon>
        <taxon>Pseudomonadota</taxon>
        <taxon>Alphaproteobacteria</taxon>
        <taxon>Rhodospirillales</taxon>
        <taxon>Azospirillaceae</taxon>
        <taxon>Azospirillum</taxon>
    </lineage>
</organism>
<dbReference type="EMBL" id="RZIJ01000029">
    <property type="protein sequence ID" value="RUQ64519.1"/>
    <property type="molecule type" value="Genomic_DNA"/>
</dbReference>
<dbReference type="Proteomes" id="UP000280346">
    <property type="component" value="Unassembled WGS sequence"/>
</dbReference>
<protein>
    <submittedName>
        <fullName evidence="1">Formate dehydrogenase</fullName>
    </submittedName>
</protein>
<dbReference type="OrthoDB" id="7409377at2"/>
<dbReference type="InterPro" id="IPR021074">
    <property type="entry name" value="Formate_DH_dsu"/>
</dbReference>
<dbReference type="AlphaFoldDB" id="A0A433J1K4"/>
<evidence type="ECO:0000313" key="2">
    <source>
        <dbReference type="Proteomes" id="UP000280346"/>
    </source>
</evidence>
<evidence type="ECO:0000313" key="1">
    <source>
        <dbReference type="EMBL" id="RUQ64519.1"/>
    </source>
</evidence>
<gene>
    <name evidence="1" type="ORF">EJ913_26315</name>
</gene>
<accession>A0A433J1K4</accession>
<keyword evidence="2" id="KW-1185">Reference proteome</keyword>
<dbReference type="RefSeq" id="WP_127003546.1">
    <property type="nucleotide sequence ID" value="NZ_CP173191.1"/>
</dbReference>
<dbReference type="Pfam" id="PF11390">
    <property type="entry name" value="FdsD"/>
    <property type="match status" value="1"/>
</dbReference>
<reference evidence="1 2" key="1">
    <citation type="submission" date="2018-12" db="EMBL/GenBank/DDBJ databases">
        <authorList>
            <person name="Yang Y."/>
        </authorList>
    </citation>
    <scope>NUCLEOTIDE SEQUENCE [LARGE SCALE GENOMIC DNA]</scope>
    <source>
        <strain evidence="1 2">GSF71</strain>
    </source>
</reference>
<sequence>MNHTKELVRMANQIATHFSTYPREEAVAETATHIRKFWDPRMRASLFAHADADGTDLHEVARSAVGVLQQAR</sequence>